<protein>
    <submittedName>
        <fullName evidence="2">FAD-NAD(P)-binding</fullName>
    </submittedName>
</protein>
<dbReference type="PANTHER" id="PTHR40254">
    <property type="entry name" value="BLR0577 PROTEIN"/>
    <property type="match status" value="1"/>
</dbReference>
<evidence type="ECO:0000313" key="2">
    <source>
        <dbReference type="EMBL" id="SHG50780.1"/>
    </source>
</evidence>
<feature type="domain" description="FAD-dependent urate hydroxylase HpyO/Asp monooxygenase CreE-like FAD/NAD(P)-binding" evidence="1">
    <location>
        <begin position="19"/>
        <end position="185"/>
    </location>
</feature>
<evidence type="ECO:0000313" key="3">
    <source>
        <dbReference type="Proteomes" id="UP000183945"/>
    </source>
</evidence>
<keyword evidence="3" id="KW-1185">Reference proteome</keyword>
<gene>
    <name evidence="2" type="ORF">SAMN05444483_11432</name>
</gene>
<dbReference type="PANTHER" id="PTHR40254:SF1">
    <property type="entry name" value="BLR0577 PROTEIN"/>
    <property type="match status" value="1"/>
</dbReference>
<dbReference type="RefSeq" id="WP_072881082.1">
    <property type="nucleotide sequence ID" value="NZ_FQVT01000014.1"/>
</dbReference>
<dbReference type="EMBL" id="FQVT01000014">
    <property type="protein sequence ID" value="SHG50780.1"/>
    <property type="molecule type" value="Genomic_DNA"/>
</dbReference>
<organism evidence="2 3">
    <name type="scientific">Salegentibacter echinorum</name>
    <dbReference type="NCBI Taxonomy" id="1073325"/>
    <lineage>
        <taxon>Bacteria</taxon>
        <taxon>Pseudomonadati</taxon>
        <taxon>Bacteroidota</taxon>
        <taxon>Flavobacteriia</taxon>
        <taxon>Flavobacteriales</taxon>
        <taxon>Flavobacteriaceae</taxon>
        <taxon>Salegentibacter</taxon>
    </lineage>
</organism>
<dbReference type="OrthoDB" id="6309046at2"/>
<dbReference type="Pfam" id="PF13454">
    <property type="entry name" value="NAD_binding_9"/>
    <property type="match status" value="1"/>
</dbReference>
<evidence type="ECO:0000259" key="1">
    <source>
        <dbReference type="Pfam" id="PF13454"/>
    </source>
</evidence>
<name>A0A1M5KDU6_SALEC</name>
<reference evidence="3" key="1">
    <citation type="submission" date="2016-11" db="EMBL/GenBank/DDBJ databases">
        <authorList>
            <person name="Varghese N."/>
            <person name="Submissions S."/>
        </authorList>
    </citation>
    <scope>NUCLEOTIDE SEQUENCE [LARGE SCALE GENOMIC DNA]</scope>
    <source>
        <strain evidence="3">DSM 24579</strain>
    </source>
</reference>
<dbReference type="InterPro" id="IPR052189">
    <property type="entry name" value="L-asp_N-monooxygenase_NS-form"/>
</dbReference>
<dbReference type="AlphaFoldDB" id="A0A1M5KDU6"/>
<proteinExistence type="predicted"/>
<dbReference type="InterPro" id="IPR038732">
    <property type="entry name" value="HpyO/CreE_NAD-binding"/>
</dbReference>
<accession>A0A1M5KDU6</accession>
<dbReference type="STRING" id="1073325.SAMN05444483_11432"/>
<dbReference type="Proteomes" id="UP000183945">
    <property type="component" value="Unassembled WGS sequence"/>
</dbReference>
<sequence>MVSSPNNQSSVGNCYKLGIVGLGPKGLFALERFLAEIKDREITSFIELHIYNQNPFFGSGNVYRSDQPNYLIMNYANKNIDIWCREKPDAVVDGALNFSDWIAQRTGAPVSINTDKFSSRALVGTYLEKAFLRLRESSPKNIFWHTHIATVTNIIKVGKQFTIETDIDTSSKISNFDVVLLTTGHLGAGAKFDEKVTKSHYIDFIYPTRSKLLSISKLSSIAIQGFGLTCIDAILEVTEGRGGVFKVTSENNYAYERSAKEPTCIYPFSRTGLPMFPRSGAGDDINSLFFFTNENIAATKSPTGVSFLKTLLPLIKKECYFRYYSVLFKNRNRKLKYHHDFQNIVAQVRQFHIDFTSEEKFDWCKIIDPFLNQQYISHTEMVNYITYLISEAKKGPKESALMAAVGTWRTISPVFNKIYSFGRLDAESHKLFDEQYFGLFNRIAYGPPIENMQKILALAKAGIICFDMIRNPQLIELKETGEYQLFYLQKHSKKTLKKVHIHTLINARIPRSSIPSNNTLYHNLIKDGLLRIFCNTNGGNYISKGIDIDFKGRGRDINGNAQAGLSLYGTPTEGVTYDNDTLSRRRNNFASQWAKDVILNIQNKATKEKAIE</sequence>